<dbReference type="Proteomes" id="UP000694403">
    <property type="component" value="Unplaced"/>
</dbReference>
<name>A0A8C3TAM0_CHESE</name>
<sequence length="52" mass="6155">MHFSKIGKESYYLDPPVKLNEALERYGLKPEDFFVLHHGESRDLNRNDDGFE</sequence>
<organism evidence="1 2">
    <name type="scientific">Chelydra serpentina</name>
    <name type="common">Snapping turtle</name>
    <name type="synonym">Testudo serpentina</name>
    <dbReference type="NCBI Taxonomy" id="8475"/>
    <lineage>
        <taxon>Eukaryota</taxon>
        <taxon>Metazoa</taxon>
        <taxon>Chordata</taxon>
        <taxon>Craniata</taxon>
        <taxon>Vertebrata</taxon>
        <taxon>Euteleostomi</taxon>
        <taxon>Archelosauria</taxon>
        <taxon>Testudinata</taxon>
        <taxon>Testudines</taxon>
        <taxon>Cryptodira</taxon>
        <taxon>Durocryptodira</taxon>
        <taxon>Americhelydia</taxon>
        <taxon>Chelydroidea</taxon>
        <taxon>Chelydridae</taxon>
        <taxon>Chelydra</taxon>
    </lineage>
</organism>
<evidence type="ECO:0000313" key="1">
    <source>
        <dbReference type="Ensembl" id="ENSCSRP00000025571.1"/>
    </source>
</evidence>
<dbReference type="AlphaFoldDB" id="A0A8C3TAM0"/>
<protein>
    <submittedName>
        <fullName evidence="1">Uncharacterized protein</fullName>
    </submittedName>
</protein>
<keyword evidence="2" id="KW-1185">Reference proteome</keyword>
<evidence type="ECO:0000313" key="2">
    <source>
        <dbReference type="Proteomes" id="UP000694403"/>
    </source>
</evidence>
<reference evidence="1" key="2">
    <citation type="submission" date="2025-09" db="UniProtKB">
        <authorList>
            <consortium name="Ensembl"/>
        </authorList>
    </citation>
    <scope>IDENTIFICATION</scope>
</reference>
<proteinExistence type="predicted"/>
<dbReference type="Ensembl" id="ENSCSRT00000026650.1">
    <property type="protein sequence ID" value="ENSCSRP00000025571.1"/>
    <property type="gene ID" value="ENSCSRG00000019119.1"/>
</dbReference>
<accession>A0A8C3TAM0</accession>
<reference evidence="1" key="1">
    <citation type="submission" date="2025-08" db="UniProtKB">
        <authorList>
            <consortium name="Ensembl"/>
        </authorList>
    </citation>
    <scope>IDENTIFICATION</scope>
</reference>